<dbReference type="PANTHER" id="PTHR48079:SF6">
    <property type="entry name" value="NAD(P)-BINDING DOMAIN-CONTAINING PROTEIN-RELATED"/>
    <property type="match status" value="1"/>
</dbReference>
<dbReference type="Gene3D" id="3.40.50.720">
    <property type="entry name" value="NAD(P)-binding Rossmann-like Domain"/>
    <property type="match status" value="1"/>
</dbReference>
<feature type="domain" description="RmlD-like substrate binding" evidence="1">
    <location>
        <begin position="3"/>
        <end position="163"/>
    </location>
</feature>
<evidence type="ECO:0000259" key="1">
    <source>
        <dbReference type="Pfam" id="PF04321"/>
    </source>
</evidence>
<name>U1LJP1_9BACL</name>
<dbReference type="Pfam" id="PF04321">
    <property type="entry name" value="RmlD_sub_bind"/>
    <property type="match status" value="1"/>
</dbReference>
<keyword evidence="3" id="KW-1185">Reference proteome</keyword>
<comment type="caution">
    <text evidence="2">The sequence shown here is derived from an EMBL/GenBank/DDBJ whole genome shotgun (WGS) entry which is preliminary data.</text>
</comment>
<dbReference type="InterPro" id="IPR029903">
    <property type="entry name" value="RmlD-like-bd"/>
</dbReference>
<dbReference type="EMBL" id="ATCL01000014">
    <property type="protein sequence ID" value="ERG67713.1"/>
    <property type="molecule type" value="Genomic_DNA"/>
</dbReference>
<dbReference type="Proteomes" id="UP000016464">
    <property type="component" value="Unassembled WGS sequence"/>
</dbReference>
<dbReference type="eggNOG" id="COG0451">
    <property type="taxonomic scope" value="Bacteria"/>
</dbReference>
<reference evidence="2 3" key="1">
    <citation type="journal article" date="2013" name="Genome Announc.">
        <title>Draft Genome Sequence of Exiguobacterium pavilionensis Strain RW-2, with Wide Thermal, Salinity, and pH Tolerance, Isolated from Modern Freshwater Microbialites.</title>
        <authorList>
            <person name="White R.A.III."/>
            <person name="Grassa C.J."/>
            <person name="Suttle C.A."/>
        </authorList>
    </citation>
    <scope>NUCLEOTIDE SEQUENCE [LARGE SCALE GENOMIC DNA]</scope>
    <source>
        <strain evidence="2 3">RW-2</strain>
    </source>
</reference>
<dbReference type="SUPFAM" id="SSF51735">
    <property type="entry name" value="NAD(P)-binding Rossmann-fold domains"/>
    <property type="match status" value="1"/>
</dbReference>
<organism evidence="2 3">
    <name type="scientific">Exiguobacterium chiriqhucha RW-2</name>
    <dbReference type="NCBI Taxonomy" id="1345023"/>
    <lineage>
        <taxon>Bacteria</taxon>
        <taxon>Bacillati</taxon>
        <taxon>Bacillota</taxon>
        <taxon>Bacilli</taxon>
        <taxon>Bacillales</taxon>
        <taxon>Bacillales Family XII. Incertae Sedis</taxon>
        <taxon>Exiguobacterium</taxon>
    </lineage>
</organism>
<dbReference type="PATRIC" id="fig|1345023.5.peg.1114"/>
<dbReference type="PANTHER" id="PTHR48079">
    <property type="entry name" value="PROTEIN YEEZ"/>
    <property type="match status" value="1"/>
</dbReference>
<dbReference type="InterPro" id="IPR036291">
    <property type="entry name" value="NAD(P)-bd_dom_sf"/>
</dbReference>
<protein>
    <recommendedName>
        <fullName evidence="1">RmlD-like substrate binding domain-containing protein</fullName>
    </recommendedName>
</protein>
<gene>
    <name evidence="2" type="ORF">M467_10520</name>
</gene>
<dbReference type="RefSeq" id="WP_021066278.1">
    <property type="nucleotide sequence ID" value="NZ_ATCL01000014.1"/>
</dbReference>
<dbReference type="OrthoDB" id="9808602at2"/>
<dbReference type="GO" id="GO:0005737">
    <property type="term" value="C:cytoplasm"/>
    <property type="evidence" value="ECO:0007669"/>
    <property type="project" value="TreeGrafter"/>
</dbReference>
<sequence>MKRVLIVGANSYIGKSFRSWVAENSTSEMTLDSLSLRDDTWRNVGLHEYDSVIHLAAIVHSPKAESSLYYKVNRDLAVEFAKKAKSEGVKHFIFISTLSVYGNEVNDVIDQHTVPKPSNHYGRSKWEAENEIIGLENDEFIVSIVRPPLVYGPQAPGNFARIMNFSILTPIVPFISNKRSMIFIDNLSNFLFILIKNKVKGIFIPQNADSVCTSEILLESRAISGKKTLVLPIKLPRKLKKKIKIIDKVFGDLVVDPQLSSVNEQYSQVTFKESIFLSVIK</sequence>
<accession>U1LJP1</accession>
<dbReference type="GO" id="GO:0004029">
    <property type="term" value="F:aldehyde dehydrogenase (NAD+) activity"/>
    <property type="evidence" value="ECO:0007669"/>
    <property type="project" value="TreeGrafter"/>
</dbReference>
<dbReference type="InterPro" id="IPR051783">
    <property type="entry name" value="NAD(P)-dependent_oxidoreduct"/>
</dbReference>
<dbReference type="AlphaFoldDB" id="U1LJP1"/>
<evidence type="ECO:0000313" key="3">
    <source>
        <dbReference type="Proteomes" id="UP000016464"/>
    </source>
</evidence>
<proteinExistence type="predicted"/>
<evidence type="ECO:0000313" key="2">
    <source>
        <dbReference type="EMBL" id="ERG67713.1"/>
    </source>
</evidence>